<evidence type="ECO:0000259" key="1">
    <source>
        <dbReference type="Pfam" id="PF01408"/>
    </source>
</evidence>
<evidence type="ECO:0000259" key="2">
    <source>
        <dbReference type="Pfam" id="PF22725"/>
    </source>
</evidence>
<dbReference type="SUPFAM" id="SSF55347">
    <property type="entry name" value="Glyceraldehyde-3-phosphate dehydrogenase-like, C-terminal domain"/>
    <property type="match status" value="1"/>
</dbReference>
<dbReference type="Pfam" id="PF22725">
    <property type="entry name" value="GFO_IDH_MocA_C3"/>
    <property type="match status" value="1"/>
</dbReference>
<dbReference type="InterPro" id="IPR051317">
    <property type="entry name" value="Gfo/Idh/MocA_oxidoreduct"/>
</dbReference>
<dbReference type="GO" id="GO:0000166">
    <property type="term" value="F:nucleotide binding"/>
    <property type="evidence" value="ECO:0007669"/>
    <property type="project" value="InterPro"/>
</dbReference>
<feature type="domain" description="Gfo/Idh/MocA-like oxidoreductase N-terminal" evidence="1">
    <location>
        <begin position="9"/>
        <end position="122"/>
    </location>
</feature>
<gene>
    <name evidence="3" type="ORF">DDR33_03190</name>
</gene>
<dbReference type="InterPro" id="IPR036291">
    <property type="entry name" value="NAD(P)-bd_dom_sf"/>
</dbReference>
<dbReference type="Proteomes" id="UP000245647">
    <property type="component" value="Unassembled WGS sequence"/>
</dbReference>
<dbReference type="InterPro" id="IPR055170">
    <property type="entry name" value="GFO_IDH_MocA-like_dom"/>
</dbReference>
<sequence>MMDQPIVTGILSYGMSGRVFHAPFVNANPGFRLYAVTERSSKNAQKRYPEIISYNSVEELLNDQAIELVIVNTPNNTHFEYALKALQAGKHVLVEKPFAATSAEAKQLFDLGREKGCKVMVYQNRRWDSDFQQVKSVIRGGLLGDPMEVYFRYDRYRREISQKTFKEENLPASGLTYDLGPHLLDQAISIFGKPASFSKTTGIFRPGSQVDDYVHFHLKYEGGLNVFLTSSLLVAQPLPSFVVHGTEGTFIKSRTDVQEAQLEKGISPLEEGYGVEPDGSEGQLTTIDKEGNKQSQYLTSLRSTYNHLFQAVFSCIRKNEPFPVSEEEIIWQMEILES</sequence>
<name>A0A2U2PKW7_9SPHI</name>
<dbReference type="EMBL" id="QEAS01000002">
    <property type="protein sequence ID" value="PWG82040.1"/>
    <property type="molecule type" value="Genomic_DNA"/>
</dbReference>
<dbReference type="SUPFAM" id="SSF51735">
    <property type="entry name" value="NAD(P)-binding Rossmann-fold domains"/>
    <property type="match status" value="1"/>
</dbReference>
<proteinExistence type="predicted"/>
<reference evidence="3 4" key="1">
    <citation type="submission" date="2018-04" db="EMBL/GenBank/DDBJ databases">
        <title>Pedobacter chongqingensis sp. nov., isolated from a rottenly hemp rope.</title>
        <authorList>
            <person name="Cai Y."/>
        </authorList>
    </citation>
    <scope>NUCLEOTIDE SEQUENCE [LARGE SCALE GENOMIC DNA]</scope>
    <source>
        <strain evidence="3 4">FJ4-8</strain>
    </source>
</reference>
<dbReference type="OrthoDB" id="9815825at2"/>
<dbReference type="AlphaFoldDB" id="A0A2U2PKW7"/>
<dbReference type="Gene3D" id="3.30.360.10">
    <property type="entry name" value="Dihydrodipicolinate Reductase, domain 2"/>
    <property type="match status" value="1"/>
</dbReference>
<dbReference type="InterPro" id="IPR000683">
    <property type="entry name" value="Gfo/Idh/MocA-like_OxRdtase_N"/>
</dbReference>
<dbReference type="PANTHER" id="PTHR43708">
    <property type="entry name" value="CONSERVED EXPRESSED OXIDOREDUCTASE (EUROFUNG)"/>
    <property type="match status" value="1"/>
</dbReference>
<organism evidence="3 4">
    <name type="scientific">Pararcticibacter amylolyticus</name>
    <dbReference type="NCBI Taxonomy" id="2173175"/>
    <lineage>
        <taxon>Bacteria</taxon>
        <taxon>Pseudomonadati</taxon>
        <taxon>Bacteroidota</taxon>
        <taxon>Sphingobacteriia</taxon>
        <taxon>Sphingobacteriales</taxon>
        <taxon>Sphingobacteriaceae</taxon>
        <taxon>Pararcticibacter</taxon>
    </lineage>
</organism>
<dbReference type="Pfam" id="PF01408">
    <property type="entry name" value="GFO_IDH_MocA"/>
    <property type="match status" value="1"/>
</dbReference>
<accession>A0A2U2PKW7</accession>
<feature type="domain" description="GFO/IDH/MocA-like oxidoreductase" evidence="2">
    <location>
        <begin position="131"/>
        <end position="250"/>
    </location>
</feature>
<comment type="caution">
    <text evidence="3">The sequence shown here is derived from an EMBL/GenBank/DDBJ whole genome shotgun (WGS) entry which is preliminary data.</text>
</comment>
<protein>
    <submittedName>
        <fullName evidence="3">Oxidoreductase</fullName>
    </submittedName>
</protein>
<dbReference type="PANTHER" id="PTHR43708:SF8">
    <property type="entry name" value="OXIDOREDUCTASE"/>
    <property type="match status" value="1"/>
</dbReference>
<dbReference type="Gene3D" id="3.40.50.720">
    <property type="entry name" value="NAD(P)-binding Rossmann-like Domain"/>
    <property type="match status" value="1"/>
</dbReference>
<evidence type="ECO:0000313" key="4">
    <source>
        <dbReference type="Proteomes" id="UP000245647"/>
    </source>
</evidence>
<keyword evidence="4" id="KW-1185">Reference proteome</keyword>
<evidence type="ECO:0000313" key="3">
    <source>
        <dbReference type="EMBL" id="PWG82040.1"/>
    </source>
</evidence>